<dbReference type="InterPro" id="IPR000755">
    <property type="entry name" value="A_A_dipeptidase"/>
</dbReference>
<comment type="catalytic activity">
    <reaction evidence="1 9">
        <text>D-alanyl-D-alanine + H2O = 2 D-alanine</text>
        <dbReference type="Rhea" id="RHEA:20661"/>
        <dbReference type="ChEBI" id="CHEBI:15377"/>
        <dbReference type="ChEBI" id="CHEBI:57416"/>
        <dbReference type="ChEBI" id="CHEBI:57822"/>
        <dbReference type="EC" id="3.4.13.22"/>
    </reaction>
</comment>
<evidence type="ECO:0000256" key="9">
    <source>
        <dbReference type="HAMAP-Rule" id="MF_01924"/>
    </source>
</evidence>
<evidence type="ECO:0000256" key="8">
    <source>
        <dbReference type="ARBA" id="ARBA00023316"/>
    </source>
</evidence>
<evidence type="ECO:0000256" key="2">
    <source>
        <dbReference type="ARBA" id="ARBA00022670"/>
    </source>
</evidence>
<keyword evidence="3 9" id="KW-0479">Metal-binding</keyword>
<comment type="function">
    <text evidence="9">Catalyzes hydrolysis of the D-alanyl-D-alanine dipeptide.</text>
</comment>
<evidence type="ECO:0000256" key="5">
    <source>
        <dbReference type="ARBA" id="ARBA00022833"/>
    </source>
</evidence>
<keyword evidence="7 9" id="KW-0482">Metalloprotease</keyword>
<dbReference type="InterPro" id="IPR009045">
    <property type="entry name" value="Zn_M74/Hedgehog-like"/>
</dbReference>
<accession>A0ABP3FAE7</accession>
<keyword evidence="5 9" id="KW-0862">Zinc</keyword>
<feature type="binding site" evidence="9">
    <location>
        <position position="133"/>
    </location>
    <ligand>
        <name>Zn(2+)</name>
        <dbReference type="ChEBI" id="CHEBI:29105"/>
        <note>catalytic</note>
    </ligand>
</feature>
<comment type="similarity">
    <text evidence="9">Belongs to the peptidase M15D family.</text>
</comment>
<feature type="binding site" evidence="9">
    <location>
        <position position="140"/>
    </location>
    <ligand>
        <name>Zn(2+)</name>
        <dbReference type="ChEBI" id="CHEBI:29105"/>
        <note>catalytic</note>
    </ligand>
</feature>
<keyword evidence="11" id="KW-1185">Reference proteome</keyword>
<keyword evidence="2 9" id="KW-0645">Protease</keyword>
<dbReference type="SUPFAM" id="SSF55166">
    <property type="entry name" value="Hedgehog/DD-peptidase"/>
    <property type="match status" value="1"/>
</dbReference>
<comment type="caution">
    <text evidence="10">The sequence shown here is derived from an EMBL/GenBank/DDBJ whole genome shotgun (WGS) entry which is preliminary data.</text>
</comment>
<dbReference type="PANTHER" id="PTHR43126">
    <property type="entry name" value="D-ALANYL-D-ALANINE DIPEPTIDASE"/>
    <property type="match status" value="1"/>
</dbReference>
<protein>
    <recommendedName>
        <fullName evidence="9">D-alanyl-D-alanine dipeptidase</fullName>
        <shortName evidence="9">D-Ala-D-Ala dipeptidase</shortName>
        <ecNumber evidence="9">3.4.13.22</ecNumber>
    </recommendedName>
</protein>
<feature type="site" description="Transition state stabilizer" evidence="9">
    <location>
        <position position="86"/>
    </location>
</feature>
<evidence type="ECO:0000256" key="6">
    <source>
        <dbReference type="ARBA" id="ARBA00022997"/>
    </source>
</evidence>
<dbReference type="RefSeq" id="WP_201503729.1">
    <property type="nucleotide sequence ID" value="NZ_BAAAFR010000001.1"/>
</dbReference>
<dbReference type="HAMAP" id="MF_01924">
    <property type="entry name" value="A_A_dipeptidase"/>
    <property type="match status" value="1"/>
</dbReference>
<keyword evidence="6 9" id="KW-0224">Dipeptidase</keyword>
<dbReference type="Pfam" id="PF01427">
    <property type="entry name" value="Peptidase_M15"/>
    <property type="match status" value="1"/>
</dbReference>
<keyword evidence="8" id="KW-0961">Cell wall biogenesis/degradation</keyword>
<organism evidence="10 11">
    <name type="scientific">Psychrobacter aestuarii</name>
    <dbReference type="NCBI Taxonomy" id="556327"/>
    <lineage>
        <taxon>Bacteria</taxon>
        <taxon>Pseudomonadati</taxon>
        <taxon>Pseudomonadota</taxon>
        <taxon>Gammaproteobacteria</taxon>
        <taxon>Moraxellales</taxon>
        <taxon>Moraxellaceae</taxon>
        <taxon>Psychrobacter</taxon>
    </lineage>
</organism>
<evidence type="ECO:0000256" key="1">
    <source>
        <dbReference type="ARBA" id="ARBA00001362"/>
    </source>
</evidence>
<dbReference type="Gene3D" id="3.30.1380.10">
    <property type="match status" value="1"/>
</dbReference>
<feature type="binding site" evidence="9">
    <location>
        <position position="203"/>
    </location>
    <ligand>
        <name>Zn(2+)</name>
        <dbReference type="ChEBI" id="CHEBI:29105"/>
        <note>catalytic</note>
    </ligand>
</feature>
<feature type="active site" description="Proton donor/acceptor" evidence="9">
    <location>
        <position position="200"/>
    </location>
</feature>
<comment type="cofactor">
    <cofactor evidence="9">
        <name>Zn(2+)</name>
        <dbReference type="ChEBI" id="CHEBI:29105"/>
    </cofactor>
    <text evidence="9">Binds 1 zinc ion per subunit.</text>
</comment>
<evidence type="ECO:0000313" key="11">
    <source>
        <dbReference type="Proteomes" id="UP001501787"/>
    </source>
</evidence>
<dbReference type="EC" id="3.4.13.22" evidence="9"/>
<proteinExistence type="inferred from homology"/>
<sequence>MFGHPIPKLPQHDWDGLDATHIVHADEPLQIIPTSDKLKSFPFYFAHDVKHALNLCVARQTVVQKLQQAAALLPAHIGIVVLDAWRPRAVQQALQDDIGHVVKQTYPELNEQEQQALLAQFVAPADSDFISPHLTGGSVDITLFDINSGEWLDMGAGFDEPTERSYTHFYEDQPESAACGNRRLLYWAMASVGFSNLPTEWWHFDYGNALWAHYANEQHALYGAIQWEGAAS</sequence>
<gene>
    <name evidence="9" type="primary">ddpX</name>
    <name evidence="10" type="ORF">GCM10009129_07880</name>
</gene>
<reference evidence="11" key="1">
    <citation type="journal article" date="2019" name="Int. J. Syst. Evol. Microbiol.">
        <title>The Global Catalogue of Microorganisms (GCM) 10K type strain sequencing project: providing services to taxonomists for standard genome sequencing and annotation.</title>
        <authorList>
            <consortium name="The Broad Institute Genomics Platform"/>
            <consortium name="The Broad Institute Genome Sequencing Center for Infectious Disease"/>
            <person name="Wu L."/>
            <person name="Ma J."/>
        </authorList>
    </citation>
    <scope>NUCLEOTIDE SEQUENCE [LARGE SCALE GENOMIC DNA]</scope>
    <source>
        <strain evidence="11">JCM 16343</strain>
    </source>
</reference>
<name>A0ABP3FAE7_9GAMM</name>
<evidence type="ECO:0000256" key="7">
    <source>
        <dbReference type="ARBA" id="ARBA00023049"/>
    </source>
</evidence>
<evidence type="ECO:0000256" key="4">
    <source>
        <dbReference type="ARBA" id="ARBA00022801"/>
    </source>
</evidence>
<keyword evidence="4 9" id="KW-0378">Hydrolase</keyword>
<evidence type="ECO:0000313" key="10">
    <source>
        <dbReference type="EMBL" id="GAA0312987.1"/>
    </source>
</evidence>
<dbReference type="EMBL" id="BAAAFR010000001">
    <property type="protein sequence ID" value="GAA0312987.1"/>
    <property type="molecule type" value="Genomic_DNA"/>
</dbReference>
<evidence type="ECO:0000256" key="3">
    <source>
        <dbReference type="ARBA" id="ARBA00022723"/>
    </source>
</evidence>
<dbReference type="CDD" id="cd14843">
    <property type="entry name" value="D-Ala-D-Ala_dipeptidase_like"/>
    <property type="match status" value="1"/>
</dbReference>
<dbReference type="Proteomes" id="UP001501787">
    <property type="component" value="Unassembled WGS sequence"/>
</dbReference>
<dbReference type="PANTHER" id="PTHR43126:SF2">
    <property type="entry name" value="D-ALANYL-D-ALANINE DIPEPTIDASE"/>
    <property type="match status" value="1"/>
</dbReference>